<protein>
    <submittedName>
        <fullName evidence="2">Uncharacterized protein</fullName>
    </submittedName>
</protein>
<comment type="caution">
    <text evidence="2">The sequence shown here is derived from an EMBL/GenBank/DDBJ whole genome shotgun (WGS) entry which is preliminary data.</text>
</comment>
<organism evidence="2 3">
    <name type="scientific">Lactarius akahatsu</name>
    <dbReference type="NCBI Taxonomy" id="416441"/>
    <lineage>
        <taxon>Eukaryota</taxon>
        <taxon>Fungi</taxon>
        <taxon>Dikarya</taxon>
        <taxon>Basidiomycota</taxon>
        <taxon>Agaricomycotina</taxon>
        <taxon>Agaricomycetes</taxon>
        <taxon>Russulales</taxon>
        <taxon>Russulaceae</taxon>
        <taxon>Lactarius</taxon>
    </lineage>
</organism>
<feature type="region of interest" description="Disordered" evidence="1">
    <location>
        <begin position="148"/>
        <end position="181"/>
    </location>
</feature>
<proteinExistence type="predicted"/>
<evidence type="ECO:0000313" key="2">
    <source>
        <dbReference type="EMBL" id="KAH8985088.1"/>
    </source>
</evidence>
<accession>A0AAD4LFB2</accession>
<feature type="compositionally biased region" description="Basic and acidic residues" evidence="1">
    <location>
        <begin position="170"/>
        <end position="181"/>
    </location>
</feature>
<evidence type="ECO:0000256" key="1">
    <source>
        <dbReference type="SAM" id="MobiDB-lite"/>
    </source>
</evidence>
<keyword evidence="3" id="KW-1185">Reference proteome</keyword>
<gene>
    <name evidence="2" type="ORF">EDB92DRAFT_1388039</name>
</gene>
<reference evidence="2" key="1">
    <citation type="submission" date="2022-01" db="EMBL/GenBank/DDBJ databases">
        <title>Comparative genomics reveals a dynamic genome evolution in the ectomycorrhizal milk-cap (Lactarius) mushrooms.</title>
        <authorList>
            <consortium name="DOE Joint Genome Institute"/>
            <person name="Lebreton A."/>
            <person name="Tang N."/>
            <person name="Kuo A."/>
            <person name="LaButti K."/>
            <person name="Drula E."/>
            <person name="Barry K."/>
            <person name="Clum A."/>
            <person name="Lipzen A."/>
            <person name="Mousain D."/>
            <person name="Ng V."/>
            <person name="Wang R."/>
            <person name="Wang X."/>
            <person name="Dai Y."/>
            <person name="Henrissat B."/>
            <person name="Grigoriev I.V."/>
            <person name="Guerin-Laguette A."/>
            <person name="Yu F."/>
            <person name="Martin F.M."/>
        </authorList>
    </citation>
    <scope>NUCLEOTIDE SEQUENCE</scope>
    <source>
        <strain evidence="2">QP</strain>
    </source>
</reference>
<evidence type="ECO:0000313" key="3">
    <source>
        <dbReference type="Proteomes" id="UP001201163"/>
    </source>
</evidence>
<dbReference type="EMBL" id="JAKELL010000068">
    <property type="protein sequence ID" value="KAH8985088.1"/>
    <property type="molecule type" value="Genomic_DNA"/>
</dbReference>
<sequence length="181" mass="20209">MSHGSSLNMGMLRPEKSWRPIITLEVDGQHKHEVMLGVDGQNPNQRDIMLLHHAHHQTQIKLDVWHKSQSKAKSRKRRRLVASASLALGDAIKKQGVEPYVELRLSSIPAARRKSTAQKSQLCASLLVRLRPPQSAIPFLVKNDRDSDRLSLASSGDKDPSDTLVTSGTDKYEDPPLKLDL</sequence>
<dbReference type="AlphaFoldDB" id="A0AAD4LFB2"/>
<name>A0AAD4LFB2_9AGAM</name>
<dbReference type="Proteomes" id="UP001201163">
    <property type="component" value="Unassembled WGS sequence"/>
</dbReference>